<organism evidence="1 2">
    <name type="scientific">Enterobacter cloacae</name>
    <dbReference type="NCBI Taxonomy" id="550"/>
    <lineage>
        <taxon>Bacteria</taxon>
        <taxon>Pseudomonadati</taxon>
        <taxon>Pseudomonadota</taxon>
        <taxon>Gammaproteobacteria</taxon>
        <taxon>Enterobacterales</taxon>
        <taxon>Enterobacteriaceae</taxon>
        <taxon>Enterobacter</taxon>
        <taxon>Enterobacter cloacae complex</taxon>
    </lineage>
</organism>
<sequence length="220" mass="24877">MTPDKDIMDFVFAEQHPSGGVTLLIDGNRRKEPAIQRWVMDVTREYPTAKTEFVTLSELNRRREVAERQGLALSRSVSESDLNSRDISVSQDKVISYMKLGNEFSASDIHIEISADRKLSIVQLRIHGELEVVDEVKDVEGMTLASTSYLSMCDVREQSFFAGREQSGRIDAKFARRAGLYAPAMNTVPRPTGLLWSCDSFLMTAITFPGCRNWVFCRSR</sequence>
<reference evidence="1 2" key="1">
    <citation type="submission" date="2018-06" db="EMBL/GenBank/DDBJ databases">
        <authorList>
            <consortium name="Pathogen Informatics"/>
            <person name="Doyle S."/>
        </authorList>
    </citation>
    <scope>NUCLEOTIDE SEQUENCE [LARGE SCALE GENOMIC DNA]</scope>
    <source>
        <strain evidence="1 2">NCTC10005</strain>
    </source>
</reference>
<name>A0A377M900_ENTCL</name>
<dbReference type="Proteomes" id="UP000255106">
    <property type="component" value="Unassembled WGS sequence"/>
</dbReference>
<evidence type="ECO:0000313" key="1">
    <source>
        <dbReference type="EMBL" id="STQ14859.1"/>
    </source>
</evidence>
<protein>
    <submittedName>
        <fullName evidence="1">Type IV secretion system protein</fullName>
    </submittedName>
</protein>
<accession>A0A377M900</accession>
<dbReference type="Gene3D" id="3.30.450.90">
    <property type="match status" value="1"/>
</dbReference>
<evidence type="ECO:0000313" key="2">
    <source>
        <dbReference type="Proteomes" id="UP000255106"/>
    </source>
</evidence>
<gene>
    <name evidence="1" type="ORF">NCTC10005_07730</name>
</gene>
<dbReference type="EMBL" id="UGJB01000004">
    <property type="protein sequence ID" value="STQ14859.1"/>
    <property type="molecule type" value="Genomic_DNA"/>
</dbReference>
<dbReference type="AlphaFoldDB" id="A0A377M900"/>
<proteinExistence type="predicted"/>